<organism evidence="1 2">
    <name type="scientific">Fragilariopsis cylindrus CCMP1102</name>
    <dbReference type="NCBI Taxonomy" id="635003"/>
    <lineage>
        <taxon>Eukaryota</taxon>
        <taxon>Sar</taxon>
        <taxon>Stramenopiles</taxon>
        <taxon>Ochrophyta</taxon>
        <taxon>Bacillariophyta</taxon>
        <taxon>Bacillariophyceae</taxon>
        <taxon>Bacillariophycidae</taxon>
        <taxon>Bacillariales</taxon>
        <taxon>Bacillariaceae</taxon>
        <taxon>Fragilariopsis</taxon>
    </lineage>
</organism>
<dbReference type="EMBL" id="KV784353">
    <property type="protein sequence ID" value="OEU23448.1"/>
    <property type="molecule type" value="Genomic_DNA"/>
</dbReference>
<accession>A0A1E7FZ77</accession>
<protein>
    <submittedName>
        <fullName evidence="1">Uncharacterized protein</fullName>
    </submittedName>
</protein>
<reference evidence="1 2" key="1">
    <citation type="submission" date="2016-09" db="EMBL/GenBank/DDBJ databases">
        <title>Extensive genetic diversity and differential bi-allelic expression allows diatom success in the polar Southern Ocean.</title>
        <authorList>
            <consortium name="DOE Joint Genome Institute"/>
            <person name="Mock T."/>
            <person name="Otillar R.P."/>
            <person name="Strauss J."/>
            <person name="Dupont C."/>
            <person name="Frickenhaus S."/>
            <person name="Maumus F."/>
            <person name="Mcmullan M."/>
            <person name="Sanges R."/>
            <person name="Schmutz J."/>
            <person name="Toseland A."/>
            <person name="Valas R."/>
            <person name="Veluchamy A."/>
            <person name="Ward B.J."/>
            <person name="Allen A."/>
            <person name="Barry K."/>
            <person name="Falciatore A."/>
            <person name="Ferrante M."/>
            <person name="Fortunato A.E."/>
            <person name="Gloeckner G."/>
            <person name="Gruber A."/>
            <person name="Hipkin R."/>
            <person name="Janech M."/>
            <person name="Kroth P."/>
            <person name="Leese F."/>
            <person name="Lindquist E."/>
            <person name="Lyon B.R."/>
            <person name="Martin J."/>
            <person name="Mayer C."/>
            <person name="Parker M."/>
            <person name="Quesneville H."/>
            <person name="Raymond J."/>
            <person name="Uhlig C."/>
            <person name="Valentin K.U."/>
            <person name="Worden A.Z."/>
            <person name="Armbrust E.V."/>
            <person name="Bowler C."/>
            <person name="Green B."/>
            <person name="Moulton V."/>
            <person name="Van Oosterhout C."/>
            <person name="Grigoriev I."/>
        </authorList>
    </citation>
    <scope>NUCLEOTIDE SEQUENCE [LARGE SCALE GENOMIC DNA]</scope>
    <source>
        <strain evidence="1 2">CCMP1102</strain>
    </source>
</reference>
<proteinExistence type="predicted"/>
<sequence>MMNCPFNLNQSEAENRNGFYYMEVTNKFQDDWTKWYNEDPDNRYFTFQEPNAILREYHGCKKVKFDEAITHTFKKKTTPVFDFDSYRDECILENKIEHKTANFTITPSDDSLTLEVHGQREGTMGNTHEYEVENIHLPKFMSDYIN</sequence>
<dbReference type="InParanoid" id="A0A1E7FZ77"/>
<evidence type="ECO:0000313" key="1">
    <source>
        <dbReference type="EMBL" id="OEU23448.1"/>
    </source>
</evidence>
<keyword evidence="2" id="KW-1185">Reference proteome</keyword>
<name>A0A1E7FZ77_9STRA</name>
<dbReference type="Proteomes" id="UP000095751">
    <property type="component" value="Unassembled WGS sequence"/>
</dbReference>
<gene>
    <name evidence="1" type="ORF">FRACYDRAFT_267542</name>
</gene>
<evidence type="ECO:0000313" key="2">
    <source>
        <dbReference type="Proteomes" id="UP000095751"/>
    </source>
</evidence>
<dbReference type="KEGG" id="fcy:FRACYDRAFT_267542"/>
<dbReference type="AlphaFoldDB" id="A0A1E7FZ77"/>